<name>A0AAV7IXK3_COTGL</name>
<proteinExistence type="predicted"/>
<evidence type="ECO:0000313" key="2">
    <source>
        <dbReference type="Proteomes" id="UP000826195"/>
    </source>
</evidence>
<sequence length="111" mass="12832">MEFKYRPQEMRIDPISQITRHTNALEKRLNRFPIISTIGVISQLGCQFLTLFNQLCHPDRNERDLIPGPPFLSLGCVVARGNVIFIQRDGYKRAREGMSVACFRRNQTKVP</sequence>
<protein>
    <submittedName>
        <fullName evidence="1">Uncharacterized protein</fullName>
    </submittedName>
</protein>
<gene>
    <name evidence="1" type="ORF">KQX54_007479</name>
</gene>
<reference evidence="1 2" key="1">
    <citation type="journal article" date="2021" name="J. Hered.">
        <title>A chromosome-level genome assembly of the parasitoid wasp, Cotesia glomerata (Hymenoptera: Braconidae).</title>
        <authorList>
            <person name="Pinto B.J."/>
            <person name="Weis J.J."/>
            <person name="Gamble T."/>
            <person name="Ode P.J."/>
            <person name="Paul R."/>
            <person name="Zaspel J.M."/>
        </authorList>
    </citation>
    <scope>NUCLEOTIDE SEQUENCE [LARGE SCALE GENOMIC DNA]</scope>
    <source>
        <strain evidence="1">CgM1</strain>
    </source>
</reference>
<dbReference type="EMBL" id="JAHXZJ010000374">
    <property type="protein sequence ID" value="KAH0560715.1"/>
    <property type="molecule type" value="Genomic_DNA"/>
</dbReference>
<evidence type="ECO:0000313" key="1">
    <source>
        <dbReference type="EMBL" id="KAH0560715.1"/>
    </source>
</evidence>
<organism evidence="1 2">
    <name type="scientific">Cotesia glomerata</name>
    <name type="common">Lepidopteran parasitic wasp</name>
    <name type="synonym">Apanteles glomeratus</name>
    <dbReference type="NCBI Taxonomy" id="32391"/>
    <lineage>
        <taxon>Eukaryota</taxon>
        <taxon>Metazoa</taxon>
        <taxon>Ecdysozoa</taxon>
        <taxon>Arthropoda</taxon>
        <taxon>Hexapoda</taxon>
        <taxon>Insecta</taxon>
        <taxon>Pterygota</taxon>
        <taxon>Neoptera</taxon>
        <taxon>Endopterygota</taxon>
        <taxon>Hymenoptera</taxon>
        <taxon>Apocrita</taxon>
        <taxon>Ichneumonoidea</taxon>
        <taxon>Braconidae</taxon>
        <taxon>Microgastrinae</taxon>
        <taxon>Cotesia</taxon>
    </lineage>
</organism>
<comment type="caution">
    <text evidence="1">The sequence shown here is derived from an EMBL/GenBank/DDBJ whole genome shotgun (WGS) entry which is preliminary data.</text>
</comment>
<accession>A0AAV7IXK3</accession>
<keyword evidence="2" id="KW-1185">Reference proteome</keyword>
<dbReference type="Proteomes" id="UP000826195">
    <property type="component" value="Unassembled WGS sequence"/>
</dbReference>
<dbReference type="AlphaFoldDB" id="A0AAV7IXK3"/>